<organism evidence="6 7">
    <name type="scientific">Dioscorea zingiberensis</name>
    <dbReference type="NCBI Taxonomy" id="325984"/>
    <lineage>
        <taxon>Eukaryota</taxon>
        <taxon>Viridiplantae</taxon>
        <taxon>Streptophyta</taxon>
        <taxon>Embryophyta</taxon>
        <taxon>Tracheophyta</taxon>
        <taxon>Spermatophyta</taxon>
        <taxon>Magnoliopsida</taxon>
        <taxon>Liliopsida</taxon>
        <taxon>Dioscoreales</taxon>
        <taxon>Dioscoreaceae</taxon>
        <taxon>Dioscorea</taxon>
    </lineage>
</organism>
<dbReference type="OrthoDB" id="757695at2759"/>
<dbReference type="Proteomes" id="UP001085076">
    <property type="component" value="Miscellaneous, Linkage group lg08"/>
</dbReference>
<keyword evidence="3 5" id="KW-0472">Membrane</keyword>
<name>A0A9D5C1V9_9LILI</name>
<accession>A0A9D5C1V9</accession>
<evidence type="ECO:0000313" key="7">
    <source>
        <dbReference type="Proteomes" id="UP001085076"/>
    </source>
</evidence>
<dbReference type="PANTHER" id="PTHR31218">
    <property type="entry name" value="WAT1-RELATED PROTEIN"/>
    <property type="match status" value="1"/>
</dbReference>
<proteinExistence type="predicted"/>
<comment type="caution">
    <text evidence="6">The sequence shown here is derived from an EMBL/GenBank/DDBJ whole genome shotgun (WGS) entry which is preliminary data.</text>
</comment>
<evidence type="ECO:0000256" key="3">
    <source>
        <dbReference type="ARBA" id="ARBA00023136"/>
    </source>
</evidence>
<evidence type="ECO:0008006" key="8">
    <source>
        <dbReference type="Google" id="ProtNLM"/>
    </source>
</evidence>
<feature type="compositionally biased region" description="Basic and acidic residues" evidence="4">
    <location>
        <begin position="96"/>
        <end position="112"/>
    </location>
</feature>
<protein>
    <recommendedName>
        <fullName evidence="8">PIN-like protein</fullName>
    </recommendedName>
</protein>
<evidence type="ECO:0000313" key="6">
    <source>
        <dbReference type="EMBL" id="KAJ0964643.1"/>
    </source>
</evidence>
<reference evidence="6" key="1">
    <citation type="submission" date="2021-03" db="EMBL/GenBank/DDBJ databases">
        <authorList>
            <person name="Li Z."/>
            <person name="Yang C."/>
        </authorList>
    </citation>
    <scope>NUCLEOTIDE SEQUENCE</scope>
    <source>
        <strain evidence="6">Dzin_1.0</strain>
        <tissue evidence="6">Leaf</tissue>
    </source>
</reference>
<dbReference type="InterPro" id="IPR030184">
    <property type="entry name" value="WAT1-related"/>
</dbReference>
<keyword evidence="1 5" id="KW-0812">Transmembrane</keyword>
<evidence type="ECO:0000256" key="1">
    <source>
        <dbReference type="ARBA" id="ARBA00022692"/>
    </source>
</evidence>
<dbReference type="GO" id="GO:0016020">
    <property type="term" value="C:membrane"/>
    <property type="evidence" value="ECO:0007669"/>
    <property type="project" value="InterPro"/>
</dbReference>
<evidence type="ECO:0000256" key="4">
    <source>
        <dbReference type="SAM" id="MobiDB-lite"/>
    </source>
</evidence>
<evidence type="ECO:0000256" key="5">
    <source>
        <dbReference type="SAM" id="Phobius"/>
    </source>
</evidence>
<gene>
    <name evidence="6" type="ORF">J5N97_025781</name>
</gene>
<dbReference type="EMBL" id="JAGGNH010000008">
    <property type="protein sequence ID" value="KAJ0964643.1"/>
    <property type="molecule type" value="Genomic_DNA"/>
</dbReference>
<keyword evidence="2 5" id="KW-1133">Transmembrane helix</keyword>
<keyword evidence="7" id="KW-1185">Reference proteome</keyword>
<dbReference type="AlphaFoldDB" id="A0A9D5C1V9"/>
<dbReference type="GO" id="GO:0022857">
    <property type="term" value="F:transmembrane transporter activity"/>
    <property type="evidence" value="ECO:0007669"/>
    <property type="project" value="InterPro"/>
</dbReference>
<evidence type="ECO:0000256" key="2">
    <source>
        <dbReference type="ARBA" id="ARBA00022989"/>
    </source>
</evidence>
<feature type="region of interest" description="Disordered" evidence="4">
    <location>
        <begin position="96"/>
        <end position="137"/>
    </location>
</feature>
<sequence length="150" mass="16751">MVLLPFAFIVMRRGAPPLLFMRLFKMFMHALIGITLSLNVYNVALNYTSATVASATNNSIPVITFFLAVLLRVNDALAEKGFEDLVEMIEPELAEAHEPPNRRIGMEVEEKQAPGGHHSKRASSVERKSKKKGLMEPSIEEKEILEIGFP</sequence>
<feature type="transmembrane region" description="Helical" evidence="5">
    <location>
        <begin position="20"/>
        <end position="41"/>
    </location>
</feature>
<reference evidence="6" key="2">
    <citation type="journal article" date="2022" name="Hortic Res">
        <title>The genome of Dioscorea zingiberensis sheds light on the biosynthesis, origin and evolution of the medicinally important diosgenin saponins.</title>
        <authorList>
            <person name="Li Y."/>
            <person name="Tan C."/>
            <person name="Li Z."/>
            <person name="Guo J."/>
            <person name="Li S."/>
            <person name="Chen X."/>
            <person name="Wang C."/>
            <person name="Dai X."/>
            <person name="Yang H."/>
            <person name="Song W."/>
            <person name="Hou L."/>
            <person name="Xu J."/>
            <person name="Tong Z."/>
            <person name="Xu A."/>
            <person name="Yuan X."/>
            <person name="Wang W."/>
            <person name="Yang Q."/>
            <person name="Chen L."/>
            <person name="Sun Z."/>
            <person name="Wang K."/>
            <person name="Pan B."/>
            <person name="Chen J."/>
            <person name="Bao Y."/>
            <person name="Liu F."/>
            <person name="Qi X."/>
            <person name="Gang D.R."/>
            <person name="Wen J."/>
            <person name="Li J."/>
        </authorList>
    </citation>
    <scope>NUCLEOTIDE SEQUENCE</scope>
    <source>
        <strain evidence="6">Dzin_1.0</strain>
    </source>
</reference>